<comment type="similarity">
    <text evidence="8">Belongs to the radical SAM superfamily. 7-carboxy-7-deazaguanine synthase family.</text>
</comment>
<comment type="cofactor">
    <cofactor evidence="8">
        <name>Mg(2+)</name>
        <dbReference type="ChEBI" id="CHEBI:18420"/>
    </cofactor>
</comment>
<keyword evidence="4 8" id="KW-0460">Magnesium</keyword>
<evidence type="ECO:0000313" key="10">
    <source>
        <dbReference type="EMBL" id="BCR04978.1"/>
    </source>
</evidence>
<feature type="binding site" evidence="8">
    <location>
        <begin position="45"/>
        <end position="47"/>
    </location>
    <ligand>
        <name>S-adenosyl-L-methionine</name>
        <dbReference type="ChEBI" id="CHEBI:59789"/>
    </ligand>
</feature>
<evidence type="ECO:0000256" key="1">
    <source>
        <dbReference type="ARBA" id="ARBA00022485"/>
    </source>
</evidence>
<comment type="subunit">
    <text evidence="8">Homodimer.</text>
</comment>
<feature type="domain" description="Radical SAM core" evidence="9">
    <location>
        <begin position="26"/>
        <end position="253"/>
    </location>
</feature>
<dbReference type="Gene3D" id="3.20.20.70">
    <property type="entry name" value="Aldolase class I"/>
    <property type="match status" value="1"/>
</dbReference>
<feature type="binding site" evidence="8">
    <location>
        <begin position="20"/>
        <end position="22"/>
    </location>
    <ligand>
        <name>substrate</name>
    </ligand>
</feature>
<proteinExistence type="inferred from homology"/>
<gene>
    <name evidence="8 10" type="primary">queE</name>
    <name evidence="10" type="ORF">DESUT3_20470</name>
</gene>
<evidence type="ECO:0000313" key="11">
    <source>
        <dbReference type="Proteomes" id="UP001319827"/>
    </source>
</evidence>
<evidence type="ECO:0000256" key="5">
    <source>
        <dbReference type="ARBA" id="ARBA00023004"/>
    </source>
</evidence>
<evidence type="ECO:0000256" key="3">
    <source>
        <dbReference type="ARBA" id="ARBA00022723"/>
    </source>
</evidence>
<evidence type="ECO:0000256" key="4">
    <source>
        <dbReference type="ARBA" id="ARBA00022842"/>
    </source>
</evidence>
<dbReference type="EMBL" id="AP024355">
    <property type="protein sequence ID" value="BCR04978.1"/>
    <property type="molecule type" value="Genomic_DNA"/>
</dbReference>
<dbReference type="InterPro" id="IPR024924">
    <property type="entry name" value="7-CO-7-deazaguanine_synth-like"/>
</dbReference>
<sequence length="253" mass="27479">MPAPATAPTEASLIEVFSSIQGEGLLVGCRQIFVRMALCNLSCAYCDTPFEPTDSCRIEDAPGSGNFRSLRNPVSLETLCTILHQWHLGSPGVHHSISLTGGEPLVQGALLRDWVPALKKILPVHLETNGTLPEALAPLVPELFSVAMDLKLPSQTGAPFPEREHREFLRLARRTHCQVKVVVGEETPHEEIAAAATLVHQGAPEVPLILQPVTRDGKITLTSRMLLDMQTLAAAIHPATRVIPQTHRFIGVL</sequence>
<keyword evidence="5 8" id="KW-0408">Iron</keyword>
<reference evidence="10 11" key="1">
    <citation type="journal article" date="2016" name="C (Basel)">
        <title>Selective Growth of and Electricity Production by Marine Exoelectrogenic Bacteria in Self-Aggregated Hydrogel of Microbially Reduced Graphene Oxide.</title>
        <authorList>
            <person name="Yoshida N."/>
            <person name="Goto Y."/>
            <person name="Miyata Y."/>
        </authorList>
    </citation>
    <scope>NUCLEOTIDE SEQUENCE [LARGE SCALE GENOMIC DNA]</scope>
    <source>
        <strain evidence="10 11">NIT-T3</strain>
    </source>
</reference>
<dbReference type="InterPro" id="IPR058240">
    <property type="entry name" value="rSAM_sf"/>
</dbReference>
<dbReference type="PANTHER" id="PTHR42836:SF1">
    <property type="entry name" value="7-CARBOXY-7-DEAZAGUANINE SYNTHASE"/>
    <property type="match status" value="1"/>
</dbReference>
<organism evidence="10 11">
    <name type="scientific">Desulfuromonas versatilis</name>
    <dbReference type="NCBI Taxonomy" id="2802975"/>
    <lineage>
        <taxon>Bacteria</taxon>
        <taxon>Pseudomonadati</taxon>
        <taxon>Thermodesulfobacteriota</taxon>
        <taxon>Desulfuromonadia</taxon>
        <taxon>Desulfuromonadales</taxon>
        <taxon>Desulfuromonadaceae</taxon>
        <taxon>Desulfuromonas</taxon>
    </lineage>
</organism>
<feature type="binding site" evidence="8">
    <location>
        <position position="100"/>
    </location>
    <ligand>
        <name>substrate</name>
    </ligand>
</feature>
<dbReference type="Pfam" id="PF04055">
    <property type="entry name" value="Radical_SAM"/>
    <property type="match status" value="1"/>
</dbReference>
<keyword evidence="2 8" id="KW-0949">S-adenosyl-L-methionine</keyword>
<evidence type="ECO:0000256" key="8">
    <source>
        <dbReference type="HAMAP-Rule" id="MF_00917"/>
    </source>
</evidence>
<comment type="pathway">
    <text evidence="8">Purine metabolism; 7-cyano-7-deazaguanine biosynthesis.</text>
</comment>
<name>A0ABM8HWM9_9BACT</name>
<dbReference type="EC" id="4.3.99.3" evidence="8"/>
<dbReference type="SUPFAM" id="SSF102114">
    <property type="entry name" value="Radical SAM enzymes"/>
    <property type="match status" value="1"/>
</dbReference>
<feature type="binding site" evidence="8">
    <location>
        <position position="48"/>
    </location>
    <ligand>
        <name>Mg(2+)</name>
        <dbReference type="ChEBI" id="CHEBI:18420"/>
    </ligand>
</feature>
<dbReference type="Proteomes" id="UP001319827">
    <property type="component" value="Chromosome"/>
</dbReference>
<feature type="binding site" evidence="8">
    <location>
        <position position="39"/>
    </location>
    <ligand>
        <name>[4Fe-4S] cluster</name>
        <dbReference type="ChEBI" id="CHEBI:49883"/>
        <note>4Fe-4S-S-AdoMet</note>
    </ligand>
</feature>
<protein>
    <recommendedName>
        <fullName evidence="8">7-carboxy-7-deazaguanine synthase</fullName>
        <shortName evidence="8">CDG synthase</shortName>
        <ecNumber evidence="8">4.3.99.3</ecNumber>
    </recommendedName>
    <alternativeName>
        <fullName evidence="8">Queuosine biosynthesis protein QueE</fullName>
    </alternativeName>
</protein>
<keyword evidence="8" id="KW-0671">Queuosine biosynthesis</keyword>
<comment type="catalytic activity">
    <reaction evidence="8">
        <text>6-carboxy-5,6,7,8-tetrahydropterin + H(+) = 7-carboxy-7-carbaguanine + NH4(+)</text>
        <dbReference type="Rhea" id="RHEA:27974"/>
        <dbReference type="ChEBI" id="CHEBI:15378"/>
        <dbReference type="ChEBI" id="CHEBI:28938"/>
        <dbReference type="ChEBI" id="CHEBI:61032"/>
        <dbReference type="ChEBI" id="CHEBI:61036"/>
        <dbReference type="EC" id="4.3.99.3"/>
    </reaction>
</comment>
<comment type="function">
    <text evidence="8">Catalyzes the complex heterocyclic radical-mediated conversion of 6-carboxy-5,6,7,8-tetrahydropterin (CPH4) to 7-carboxy-7-deazaguanine (CDG), a step common to the biosynthetic pathways of all 7-deazapurine-containing compounds.</text>
</comment>
<reference evidence="10 11" key="2">
    <citation type="journal article" date="2021" name="Int. J. Syst. Evol. Microbiol.">
        <title>Isolation and Polyphasic Characterization of Desulfuromonas versatilis sp. Nov., an Electrogenic Bacteria Capable of Versatile Metabolism Isolated from a Graphene Oxide-Reducing Enrichment Culture.</title>
        <authorList>
            <person name="Xie L."/>
            <person name="Yoshida N."/>
            <person name="Ishii S."/>
            <person name="Meng L."/>
        </authorList>
    </citation>
    <scope>NUCLEOTIDE SEQUENCE [LARGE SCALE GENOMIC DNA]</scope>
    <source>
        <strain evidence="10 11">NIT-T3</strain>
    </source>
</reference>
<evidence type="ECO:0000256" key="7">
    <source>
        <dbReference type="ARBA" id="ARBA00023239"/>
    </source>
</evidence>
<keyword evidence="1 8" id="KW-0004">4Fe-4S</keyword>
<dbReference type="PROSITE" id="PS51918">
    <property type="entry name" value="RADICAL_SAM"/>
    <property type="match status" value="1"/>
</dbReference>
<feature type="binding site" evidence="8">
    <location>
        <position position="35"/>
    </location>
    <ligand>
        <name>substrate</name>
    </ligand>
</feature>
<dbReference type="InterPro" id="IPR013785">
    <property type="entry name" value="Aldolase_TIM"/>
</dbReference>
<comment type="cofactor">
    <cofactor evidence="8">
        <name>[4Fe-4S] cluster</name>
        <dbReference type="ChEBI" id="CHEBI:49883"/>
    </cofactor>
    <text evidence="8">Binds 1 [4Fe-4S] cluster. The cluster is coordinated with 3 cysteines and an exchangeable S-adenosyl-L-methionine.</text>
</comment>
<keyword evidence="11" id="KW-1185">Reference proteome</keyword>
<dbReference type="InterPro" id="IPR007197">
    <property type="entry name" value="rSAM"/>
</dbReference>
<keyword evidence="7 8" id="KW-0456">Lyase</keyword>
<evidence type="ECO:0000259" key="9">
    <source>
        <dbReference type="PROSITE" id="PS51918"/>
    </source>
</evidence>
<feature type="binding site" evidence="8">
    <location>
        <position position="46"/>
    </location>
    <ligand>
        <name>[4Fe-4S] cluster</name>
        <dbReference type="ChEBI" id="CHEBI:49883"/>
        <note>4Fe-4S-S-AdoMet</note>
    </ligand>
</feature>
<feature type="binding site" evidence="8">
    <location>
        <position position="102"/>
    </location>
    <ligand>
        <name>S-adenosyl-L-methionine</name>
        <dbReference type="ChEBI" id="CHEBI:59789"/>
    </ligand>
</feature>
<comment type="caution">
    <text evidence="8">Lacks conserved residue(s) required for the propagation of feature annotation.</text>
</comment>
<evidence type="ECO:0000256" key="2">
    <source>
        <dbReference type="ARBA" id="ARBA00022691"/>
    </source>
</evidence>
<dbReference type="PANTHER" id="PTHR42836">
    <property type="entry name" value="7-CARBOXY-7-DEAZAGUANINE SYNTHASE"/>
    <property type="match status" value="1"/>
</dbReference>
<dbReference type="RefSeq" id="WP_221252411.1">
    <property type="nucleotide sequence ID" value="NZ_AP024355.1"/>
</dbReference>
<accession>A0ABM8HWM9</accession>
<feature type="binding site" evidence="8">
    <location>
        <position position="43"/>
    </location>
    <ligand>
        <name>[4Fe-4S] cluster</name>
        <dbReference type="ChEBI" id="CHEBI:49883"/>
        <note>4Fe-4S-S-AdoMet</note>
    </ligand>
</feature>
<dbReference type="PIRSF" id="PIRSF000370">
    <property type="entry name" value="QueE"/>
    <property type="match status" value="1"/>
</dbReference>
<dbReference type="HAMAP" id="MF_00917">
    <property type="entry name" value="QueE"/>
    <property type="match status" value="1"/>
</dbReference>
<keyword evidence="3 8" id="KW-0479">Metal-binding</keyword>
<dbReference type="SFLD" id="SFLDS00029">
    <property type="entry name" value="Radical_SAM"/>
    <property type="match status" value="1"/>
</dbReference>
<keyword evidence="6 8" id="KW-0411">Iron-sulfur</keyword>
<evidence type="ECO:0000256" key="6">
    <source>
        <dbReference type="ARBA" id="ARBA00023014"/>
    </source>
</evidence>
<comment type="cofactor">
    <cofactor evidence="8">
        <name>S-adenosyl-L-methionine</name>
        <dbReference type="ChEBI" id="CHEBI:59789"/>
    </cofactor>
    <text evidence="8">Binds 1 S-adenosyl-L-methionine per subunit.</text>
</comment>